<feature type="region of interest" description="Disordered" evidence="1">
    <location>
        <begin position="1"/>
        <end position="52"/>
    </location>
</feature>
<feature type="compositionally biased region" description="Basic and acidic residues" evidence="1">
    <location>
        <begin position="43"/>
        <end position="52"/>
    </location>
</feature>
<gene>
    <name evidence="2" type="ORF">SAMN06295970_1436</name>
</gene>
<comment type="caution">
    <text evidence="2">The sequence shown here is derived from an EMBL/GenBank/DDBJ whole genome shotgun (WGS) entry which is preliminary data.</text>
</comment>
<proteinExistence type="predicted"/>
<evidence type="ECO:0000313" key="2">
    <source>
        <dbReference type="EMBL" id="SMP81318.1"/>
    </source>
</evidence>
<evidence type="ECO:0000256" key="1">
    <source>
        <dbReference type="SAM" id="MobiDB-lite"/>
    </source>
</evidence>
<accession>A0ABY1QX19</accession>
<keyword evidence="3" id="KW-1185">Reference proteome</keyword>
<dbReference type="RefSeq" id="WP_283445632.1">
    <property type="nucleotide sequence ID" value="NZ_FXUL01000043.1"/>
</dbReference>
<dbReference type="EMBL" id="FXUL01000043">
    <property type="protein sequence ID" value="SMP81318.1"/>
    <property type="molecule type" value="Genomic_DNA"/>
</dbReference>
<feature type="compositionally biased region" description="Basic and acidic residues" evidence="1">
    <location>
        <begin position="9"/>
        <end position="24"/>
    </location>
</feature>
<feature type="region of interest" description="Disordered" evidence="1">
    <location>
        <begin position="64"/>
        <end position="84"/>
    </location>
</feature>
<reference evidence="2 3" key="1">
    <citation type="submission" date="2017-05" db="EMBL/GenBank/DDBJ databases">
        <authorList>
            <person name="Varghese N."/>
            <person name="Submissions S."/>
        </authorList>
    </citation>
    <scope>NUCLEOTIDE SEQUENCE [LARGE SCALE GENOMIC DNA]</scope>
    <source>
        <strain evidence="2 3">DSM 26001</strain>
    </source>
</reference>
<evidence type="ECO:0000313" key="3">
    <source>
        <dbReference type="Proteomes" id="UP001158049"/>
    </source>
</evidence>
<dbReference type="Proteomes" id="UP001158049">
    <property type="component" value="Unassembled WGS sequence"/>
</dbReference>
<sequence>MHQMPAMRMDTKEHSGPMEHKDQSMDASKAMEPVHAQPGKVSSDPDRAMQGMDHGKMEPMDHAQMQDGKQPGMQEMTKPSGMNMSTMMKSMQGGSPPPTARDPDAYADGLQLGHLPGMDMADNDIYSQILLDRVEAFHTSDSHGQAIDAQAWVGGDIDKLWFKVDGERENGRLGATRTEALWNHAIATYWGSQAGVRHDFGGGPGRTWAAFGIQGLAPYWFDVQATAYIGQGGRTAMRFETEYDLLITQRLILQPDVKVDLYGKNDPERGIGSGLSDVEAGLRLRYEFSRKVAPYIGVVWNKKFGNTASYARDSGSAVKETRLVAGIRVWF</sequence>
<name>A0ABY1QX19_9BURK</name>
<protein>
    <submittedName>
        <fullName evidence="2">Copper resistance protein B</fullName>
    </submittedName>
</protein>
<dbReference type="Pfam" id="PF05275">
    <property type="entry name" value="CopB"/>
    <property type="match status" value="1"/>
</dbReference>
<dbReference type="InterPro" id="IPR007939">
    <property type="entry name" value="Cu-R_B_prcur"/>
</dbReference>
<organism evidence="2 3">
    <name type="scientific">Noviherbaspirillum suwonense</name>
    <dbReference type="NCBI Taxonomy" id="1224511"/>
    <lineage>
        <taxon>Bacteria</taxon>
        <taxon>Pseudomonadati</taxon>
        <taxon>Pseudomonadota</taxon>
        <taxon>Betaproteobacteria</taxon>
        <taxon>Burkholderiales</taxon>
        <taxon>Oxalobacteraceae</taxon>
        <taxon>Noviherbaspirillum</taxon>
    </lineage>
</organism>